<proteinExistence type="predicted"/>
<dbReference type="AlphaFoldDB" id="K1RYY8"/>
<feature type="non-terminal residue" evidence="8">
    <location>
        <position position="171"/>
    </location>
</feature>
<dbReference type="GO" id="GO:0005886">
    <property type="term" value="C:plasma membrane"/>
    <property type="evidence" value="ECO:0007669"/>
    <property type="project" value="UniProtKB-SubCell"/>
</dbReference>
<protein>
    <submittedName>
        <fullName evidence="8">Binding-protein-dependent transport system inner membrane component</fullName>
    </submittedName>
</protein>
<gene>
    <name evidence="8" type="ORF">LEA_16207</name>
</gene>
<dbReference type="PANTHER" id="PTHR30193:SF1">
    <property type="entry name" value="ABC TRANSPORTER PERMEASE PROTEIN YESP-RELATED"/>
    <property type="match status" value="1"/>
</dbReference>
<comment type="subcellular location">
    <subcellularLocation>
        <location evidence="1">Cell membrane</location>
        <topology evidence="1">Multi-pass membrane protein</topology>
    </subcellularLocation>
</comment>
<keyword evidence="3" id="KW-1003">Cell membrane</keyword>
<comment type="caution">
    <text evidence="8">The sequence shown here is derived from an EMBL/GenBank/DDBJ whole genome shotgun (WGS) entry which is preliminary data.</text>
</comment>
<evidence type="ECO:0000256" key="6">
    <source>
        <dbReference type="ARBA" id="ARBA00023136"/>
    </source>
</evidence>
<keyword evidence="4 7" id="KW-0812">Transmembrane</keyword>
<dbReference type="SUPFAM" id="SSF161098">
    <property type="entry name" value="MetI-like"/>
    <property type="match status" value="1"/>
</dbReference>
<dbReference type="PANTHER" id="PTHR30193">
    <property type="entry name" value="ABC TRANSPORTER PERMEASE PROTEIN"/>
    <property type="match status" value="1"/>
</dbReference>
<feature type="transmembrane region" description="Helical" evidence="7">
    <location>
        <begin position="15"/>
        <end position="34"/>
    </location>
</feature>
<dbReference type="SUPFAM" id="SSF160964">
    <property type="entry name" value="MalF N-terminal region-like"/>
    <property type="match status" value="1"/>
</dbReference>
<keyword evidence="6 7" id="KW-0472">Membrane</keyword>
<accession>K1RYY8</accession>
<dbReference type="InterPro" id="IPR051393">
    <property type="entry name" value="ABC_transporter_permease"/>
</dbReference>
<dbReference type="Gene3D" id="1.10.3720.10">
    <property type="entry name" value="MetI-like"/>
    <property type="match status" value="1"/>
</dbReference>
<evidence type="ECO:0000256" key="3">
    <source>
        <dbReference type="ARBA" id="ARBA00022475"/>
    </source>
</evidence>
<name>K1RYY8_9ZZZZ</name>
<evidence type="ECO:0000256" key="4">
    <source>
        <dbReference type="ARBA" id="ARBA00022692"/>
    </source>
</evidence>
<keyword evidence="5 7" id="KW-1133">Transmembrane helix</keyword>
<feature type="transmembrane region" description="Helical" evidence="7">
    <location>
        <begin position="112"/>
        <end position="130"/>
    </location>
</feature>
<sequence length="171" mass="19598">MTKQTKIKHYTKRDYAAFAYLAPWIIGMLILQLYPFLSSLVYSFCNYKITGTPSFTGLSNYIQLFTMDTEFWNSLRVTLVYTLYTVPGKLVMALAVAVFLNRDIKGINLIRTLYYIPSLFGGSVAVALLWKIMFMDNGVINAILTTLHLPNVQWLGDPNQALRTICMMEIW</sequence>
<organism evidence="8">
    <name type="scientific">human gut metagenome</name>
    <dbReference type="NCBI Taxonomy" id="408170"/>
    <lineage>
        <taxon>unclassified sequences</taxon>
        <taxon>metagenomes</taxon>
        <taxon>organismal metagenomes</taxon>
    </lineage>
</organism>
<keyword evidence="2" id="KW-0813">Transport</keyword>
<dbReference type="InterPro" id="IPR035906">
    <property type="entry name" value="MetI-like_sf"/>
</dbReference>
<evidence type="ECO:0000313" key="8">
    <source>
        <dbReference type="EMBL" id="EKC53757.1"/>
    </source>
</evidence>
<evidence type="ECO:0000256" key="1">
    <source>
        <dbReference type="ARBA" id="ARBA00004651"/>
    </source>
</evidence>
<feature type="transmembrane region" description="Helical" evidence="7">
    <location>
        <begin position="79"/>
        <end position="100"/>
    </location>
</feature>
<dbReference type="EMBL" id="AJWY01011073">
    <property type="protein sequence ID" value="EKC53757.1"/>
    <property type="molecule type" value="Genomic_DNA"/>
</dbReference>
<evidence type="ECO:0000256" key="2">
    <source>
        <dbReference type="ARBA" id="ARBA00022448"/>
    </source>
</evidence>
<evidence type="ECO:0000256" key="7">
    <source>
        <dbReference type="SAM" id="Phobius"/>
    </source>
</evidence>
<reference evidence="8" key="1">
    <citation type="journal article" date="2013" name="Environ. Microbiol.">
        <title>Microbiota from the distal guts of lean and obese adolescents exhibit partial functional redundancy besides clear differences in community structure.</title>
        <authorList>
            <person name="Ferrer M."/>
            <person name="Ruiz A."/>
            <person name="Lanza F."/>
            <person name="Haange S.B."/>
            <person name="Oberbach A."/>
            <person name="Till H."/>
            <person name="Bargiela R."/>
            <person name="Campoy C."/>
            <person name="Segura M.T."/>
            <person name="Richter M."/>
            <person name="von Bergen M."/>
            <person name="Seifert J."/>
            <person name="Suarez A."/>
        </authorList>
    </citation>
    <scope>NUCLEOTIDE SEQUENCE</scope>
</reference>
<evidence type="ECO:0000256" key="5">
    <source>
        <dbReference type="ARBA" id="ARBA00022989"/>
    </source>
</evidence>